<dbReference type="PANTHER" id="PTHR43791">
    <property type="entry name" value="PERMEASE-RELATED"/>
    <property type="match status" value="1"/>
</dbReference>
<dbReference type="SUPFAM" id="SSF103473">
    <property type="entry name" value="MFS general substrate transporter"/>
    <property type="match status" value="1"/>
</dbReference>
<keyword evidence="5 6" id="KW-0472">Membrane</keyword>
<dbReference type="EMBL" id="JAKNSF020000065">
    <property type="protein sequence ID" value="KAK7722784.1"/>
    <property type="molecule type" value="Genomic_DNA"/>
</dbReference>
<feature type="transmembrane region" description="Helical" evidence="6">
    <location>
        <begin position="90"/>
        <end position="107"/>
    </location>
</feature>
<feature type="transmembrane region" description="Helical" evidence="6">
    <location>
        <begin position="412"/>
        <end position="435"/>
    </location>
</feature>
<protein>
    <recommendedName>
        <fullName evidence="7">Major facilitator superfamily (MFS) profile domain-containing protein</fullName>
    </recommendedName>
</protein>
<evidence type="ECO:0000256" key="3">
    <source>
        <dbReference type="ARBA" id="ARBA00022692"/>
    </source>
</evidence>
<dbReference type="Gene3D" id="1.20.1250.20">
    <property type="entry name" value="MFS general substrate transporter like domains"/>
    <property type="match status" value="2"/>
</dbReference>
<keyword evidence="3 6" id="KW-0812">Transmembrane</keyword>
<evidence type="ECO:0000256" key="5">
    <source>
        <dbReference type="ARBA" id="ARBA00023136"/>
    </source>
</evidence>
<feature type="transmembrane region" description="Helical" evidence="6">
    <location>
        <begin position="119"/>
        <end position="140"/>
    </location>
</feature>
<evidence type="ECO:0000313" key="8">
    <source>
        <dbReference type="EMBL" id="KAK7722784.1"/>
    </source>
</evidence>
<evidence type="ECO:0000313" key="9">
    <source>
        <dbReference type="Proteomes" id="UP001430848"/>
    </source>
</evidence>
<feature type="transmembrane region" description="Helical" evidence="6">
    <location>
        <begin position="480"/>
        <end position="504"/>
    </location>
</feature>
<feature type="transmembrane region" description="Helical" evidence="6">
    <location>
        <begin position="240"/>
        <end position="262"/>
    </location>
</feature>
<dbReference type="PANTHER" id="PTHR43791:SF54">
    <property type="entry name" value="MAJOR FACILITATOR SUPERFAMILY (MFS) PROFILE DOMAIN-CONTAINING PROTEIN-RELATED"/>
    <property type="match status" value="1"/>
</dbReference>
<gene>
    <name evidence="8" type="ORF">SLS63_009179</name>
</gene>
<dbReference type="Proteomes" id="UP001430848">
    <property type="component" value="Unassembled WGS sequence"/>
</dbReference>
<dbReference type="InterPro" id="IPR020846">
    <property type="entry name" value="MFS_dom"/>
</dbReference>
<proteinExistence type="predicted"/>
<feature type="transmembrane region" description="Helical" evidence="6">
    <location>
        <begin position="177"/>
        <end position="195"/>
    </location>
</feature>
<comment type="subcellular location">
    <subcellularLocation>
        <location evidence="1">Membrane</location>
        <topology evidence="1">Multi-pass membrane protein</topology>
    </subcellularLocation>
</comment>
<feature type="transmembrane region" description="Helical" evidence="6">
    <location>
        <begin position="147"/>
        <end position="171"/>
    </location>
</feature>
<organism evidence="8 9">
    <name type="scientific">Diaporthe eres</name>
    <name type="common">Phomopsis oblonga</name>
    <dbReference type="NCBI Taxonomy" id="83184"/>
    <lineage>
        <taxon>Eukaryota</taxon>
        <taxon>Fungi</taxon>
        <taxon>Dikarya</taxon>
        <taxon>Ascomycota</taxon>
        <taxon>Pezizomycotina</taxon>
        <taxon>Sordariomycetes</taxon>
        <taxon>Sordariomycetidae</taxon>
        <taxon>Diaporthales</taxon>
        <taxon>Diaporthaceae</taxon>
        <taxon>Diaporthe</taxon>
        <taxon>Diaporthe eres species complex</taxon>
    </lineage>
</organism>
<name>A0ABR1P0E6_DIAER</name>
<keyword evidence="2" id="KW-0813">Transport</keyword>
<sequence>MHNVQINVLSRRLLLTSIIKKVRGHYGILKFIMASMLVSKAPNTMFSAEEHKRIPSQHFEGPRSVGVAQEEADSLQDVPTKEQARIYRKVDWRLTPMLMLLYFFANLDSLQMTGSDYNVASMIFFVSYILCEIPSNAILLKFKRPSIYLGILVFCWGTVMSCSGVVGTFGGLVATRFLLGVFEAGFFPGAVFLISQWYPPHLTQVRVAIFYGAAAISGAFSGLLAAAIAKMDGLGNYEAWRWIFIIEGLMTVVLGLCCFFILPDSPSLSGRWLTEHEIRFLNQMHQKHRGARKQTAAEPGKRQKPQWPVLLSVLTDWQIYLQSLVFMSSSVPNYALKFTMPQIIVNMGFTSTQAQLLTAPPYICGAVSAVASAVLADRLTWRLPFIMGPQVLLVAAYSALFRLSADVRGNVAACYFCVHLSTVGTYPIVPGINAWTLNNLAGPHRRALGIAFSIAIGNVGGIIGSLIFQERERPRYPSGWGTCLAFVLSGMAAALALEATYFSINKRRARLGDDEIREKYSEDVLESMGDRSPLFRYSL</sequence>
<evidence type="ECO:0000256" key="1">
    <source>
        <dbReference type="ARBA" id="ARBA00004141"/>
    </source>
</evidence>
<accession>A0ABR1P0E6</accession>
<dbReference type="Pfam" id="PF07690">
    <property type="entry name" value="MFS_1"/>
    <property type="match status" value="1"/>
</dbReference>
<keyword evidence="4 6" id="KW-1133">Transmembrane helix</keyword>
<dbReference type="PROSITE" id="PS50850">
    <property type="entry name" value="MFS"/>
    <property type="match status" value="1"/>
</dbReference>
<evidence type="ECO:0000259" key="7">
    <source>
        <dbReference type="PROSITE" id="PS50850"/>
    </source>
</evidence>
<evidence type="ECO:0000256" key="4">
    <source>
        <dbReference type="ARBA" id="ARBA00022989"/>
    </source>
</evidence>
<dbReference type="InterPro" id="IPR036259">
    <property type="entry name" value="MFS_trans_sf"/>
</dbReference>
<evidence type="ECO:0000256" key="2">
    <source>
        <dbReference type="ARBA" id="ARBA00022448"/>
    </source>
</evidence>
<comment type="caution">
    <text evidence="8">The sequence shown here is derived from an EMBL/GenBank/DDBJ whole genome shotgun (WGS) entry which is preliminary data.</text>
</comment>
<feature type="transmembrane region" description="Helical" evidence="6">
    <location>
        <begin position="381"/>
        <end position="400"/>
    </location>
</feature>
<keyword evidence="9" id="KW-1185">Reference proteome</keyword>
<feature type="transmembrane region" description="Helical" evidence="6">
    <location>
        <begin position="356"/>
        <end position="375"/>
    </location>
</feature>
<reference evidence="8 9" key="1">
    <citation type="submission" date="2024-02" db="EMBL/GenBank/DDBJ databases">
        <title>De novo assembly and annotation of 12 fungi associated with fruit tree decline syndrome in Ontario, Canada.</title>
        <authorList>
            <person name="Sulman M."/>
            <person name="Ellouze W."/>
            <person name="Ilyukhin E."/>
        </authorList>
    </citation>
    <scope>NUCLEOTIDE SEQUENCE [LARGE SCALE GENOMIC DNA]</scope>
    <source>
        <strain evidence="8 9">M169</strain>
    </source>
</reference>
<feature type="domain" description="Major facilitator superfamily (MFS) profile" evidence="7">
    <location>
        <begin position="28"/>
        <end position="508"/>
    </location>
</feature>
<dbReference type="InterPro" id="IPR011701">
    <property type="entry name" value="MFS"/>
</dbReference>
<evidence type="ECO:0000256" key="6">
    <source>
        <dbReference type="SAM" id="Phobius"/>
    </source>
</evidence>
<feature type="transmembrane region" description="Helical" evidence="6">
    <location>
        <begin position="207"/>
        <end position="228"/>
    </location>
</feature>
<feature type="transmembrane region" description="Helical" evidence="6">
    <location>
        <begin position="447"/>
        <end position="468"/>
    </location>
</feature>